<evidence type="ECO:0000313" key="2">
    <source>
        <dbReference type="Proteomes" id="UP000076923"/>
    </source>
</evidence>
<keyword evidence="2" id="KW-1185">Reference proteome</keyword>
<evidence type="ECO:0000313" key="1">
    <source>
        <dbReference type="EMBL" id="OAD46040.1"/>
    </source>
</evidence>
<dbReference type="Proteomes" id="UP000076923">
    <property type="component" value="Unassembled WGS sequence"/>
</dbReference>
<sequence>MTIQDLVGTFSIIGSNQDDEKNSYKGELKLSLDANNRIIAKWMIDDTQEQFGTGFFKDNILVINFNYKGYDDKNFKGTVVYKCLNKDILEGFWSEELGDPNFLGMENCFRVKDSKTVLN</sequence>
<accession>A0A176TDU1</accession>
<organism evidence="1 2">
    <name type="scientific">Polaribacter atrinae</name>
    <dbReference type="NCBI Taxonomy" id="1333662"/>
    <lineage>
        <taxon>Bacteria</taxon>
        <taxon>Pseudomonadati</taxon>
        <taxon>Bacteroidota</taxon>
        <taxon>Flavobacteriia</taxon>
        <taxon>Flavobacteriales</taxon>
        <taxon>Flavobacteriaceae</taxon>
    </lineage>
</organism>
<gene>
    <name evidence="1" type="ORF">LPB303_03745</name>
</gene>
<name>A0A176TDU1_9FLAO</name>
<reference evidence="1 2" key="1">
    <citation type="submission" date="2016-02" db="EMBL/GenBank/DDBJ databases">
        <title>Draft genome sequence of Polaribacter atrinae KACC17473.</title>
        <authorList>
            <person name="Shin S.-K."/>
            <person name="Yi H."/>
        </authorList>
    </citation>
    <scope>NUCLEOTIDE SEQUENCE [LARGE SCALE GENOMIC DNA]</scope>
    <source>
        <strain evidence="1 2">KACC 17473</strain>
    </source>
</reference>
<proteinExistence type="predicted"/>
<comment type="caution">
    <text evidence="1">The sequence shown here is derived from an EMBL/GenBank/DDBJ whole genome shotgun (WGS) entry which is preliminary data.</text>
</comment>
<dbReference type="OrthoDB" id="1139144at2"/>
<protein>
    <submittedName>
        <fullName evidence="1">Uncharacterized protein</fullName>
    </submittedName>
</protein>
<dbReference type="RefSeq" id="WP_068448264.1">
    <property type="nucleotide sequence ID" value="NZ_CP150660.1"/>
</dbReference>
<dbReference type="AlphaFoldDB" id="A0A176TDU1"/>
<dbReference type="EMBL" id="LVWE01000005">
    <property type="protein sequence ID" value="OAD46040.1"/>
    <property type="molecule type" value="Genomic_DNA"/>
</dbReference>
<dbReference type="STRING" id="1333662.LPB303_03745"/>